<name>A0A2A3YFB5_9MICO</name>
<keyword evidence="2" id="KW-0812">Transmembrane</keyword>
<keyword evidence="4" id="KW-1185">Reference proteome</keyword>
<evidence type="ECO:0000313" key="3">
    <source>
        <dbReference type="EMBL" id="PCC38020.1"/>
    </source>
</evidence>
<dbReference type="EMBL" id="NRGR01000029">
    <property type="protein sequence ID" value="PCC38020.1"/>
    <property type="molecule type" value="Genomic_DNA"/>
</dbReference>
<keyword evidence="2" id="KW-0472">Membrane</keyword>
<feature type="transmembrane region" description="Helical" evidence="2">
    <location>
        <begin position="12"/>
        <end position="35"/>
    </location>
</feature>
<dbReference type="Proteomes" id="UP000218598">
    <property type="component" value="Unassembled WGS sequence"/>
</dbReference>
<keyword evidence="1" id="KW-0175">Coiled coil</keyword>
<comment type="caution">
    <text evidence="3">The sequence shown here is derived from an EMBL/GenBank/DDBJ whole genome shotgun (WGS) entry which is preliminary data.</text>
</comment>
<dbReference type="OrthoDB" id="4791328at2"/>
<feature type="coiled-coil region" evidence="1">
    <location>
        <begin position="179"/>
        <end position="206"/>
    </location>
</feature>
<evidence type="ECO:0000313" key="4">
    <source>
        <dbReference type="Proteomes" id="UP000218598"/>
    </source>
</evidence>
<protein>
    <recommendedName>
        <fullName evidence="5">5-bromo-4-chloroindolyl phosphate hydrolase</fullName>
    </recommendedName>
</protein>
<reference evidence="3 4" key="1">
    <citation type="journal article" date="2017" name="Elife">
        <title>Extensive horizontal gene transfer in cheese-associated bacteria.</title>
        <authorList>
            <person name="Bonham K.S."/>
            <person name="Wolfe B.E."/>
            <person name="Dutton R.J."/>
        </authorList>
    </citation>
    <scope>NUCLEOTIDE SEQUENCE [LARGE SCALE GENOMIC DNA]</scope>
    <source>
        <strain evidence="3 4">341_9</strain>
    </source>
</reference>
<organism evidence="3 4">
    <name type="scientific">Brachybacterium alimentarium</name>
    <dbReference type="NCBI Taxonomy" id="47845"/>
    <lineage>
        <taxon>Bacteria</taxon>
        <taxon>Bacillati</taxon>
        <taxon>Actinomycetota</taxon>
        <taxon>Actinomycetes</taxon>
        <taxon>Micrococcales</taxon>
        <taxon>Dermabacteraceae</taxon>
        <taxon>Brachybacterium</taxon>
    </lineage>
</organism>
<proteinExistence type="predicted"/>
<evidence type="ECO:0008006" key="5">
    <source>
        <dbReference type="Google" id="ProtNLM"/>
    </source>
</evidence>
<keyword evidence="2" id="KW-1133">Transmembrane helix</keyword>
<gene>
    <name evidence="3" type="ORF">CIK66_16320</name>
</gene>
<accession>A0A2A3YFB5</accession>
<feature type="transmembrane region" description="Helical" evidence="2">
    <location>
        <begin position="41"/>
        <end position="62"/>
    </location>
</feature>
<evidence type="ECO:0000256" key="1">
    <source>
        <dbReference type="SAM" id="Coils"/>
    </source>
</evidence>
<evidence type="ECO:0000256" key="2">
    <source>
        <dbReference type="SAM" id="Phobius"/>
    </source>
</evidence>
<dbReference type="AlphaFoldDB" id="A0A2A3YFB5"/>
<sequence>MRRRRGRWLTVGVPTVLGGTFGITSFMVLGVSSLIGGAGLLAPLLAGLGIGVVVGGGTAFLLRNRGHAPARLSSARTDIPAGTLPVLEKMVKSTKHEHRRLSRMRRGRPDPLVKPVLDRAELLLQRVNALVGSPSLQSRRTSDADMLMLEGIADRYVPELVRALEDTAGFLAPAAGEAREEAVANLNSIDRQLGSLSEELDRIERDAVARVSRSLDVHSEFLRLRLPNQGGDPLEGR</sequence>